<evidence type="ECO:0000313" key="2">
    <source>
        <dbReference type="EMBL" id="CCB87768.1"/>
    </source>
</evidence>
<sequence length="203" mass="23516">MREKTVQQKLYEIASLQQGYFTAYQAKQAGYSDSRFAYHVKKGNWIKEGRGIYRLANYPTGERPDLVFWSLWSANRQGKVQGVFSHQTALAIHELSDVMPAKYYMTVPKGFRKYHPYPENLVLYFANLSEEEIWEFEGYRVTSPKRTIQDILLDKSFSEELAIQAILDALDRGIVSLDLVSELKEDFKSDRISRILNGVVKSE</sequence>
<geneLocation type="plasmid" evidence="2 3">
    <name>pSn</name>
</geneLocation>
<dbReference type="KEGG" id="sng:SNE_B24090"/>
<protein>
    <recommendedName>
        <fullName evidence="1">AbiEi antitoxin N-terminal domain-containing protein</fullName>
    </recommendedName>
</protein>
<name>F8L2S2_SIMNZ</name>
<reference evidence="2 3" key="2">
    <citation type="journal article" date="2011" name="Mol. Biol. Evol.">
        <title>Unity in variety--the pan-genome of the Chlamydiae.</title>
        <authorList>
            <person name="Collingro A."/>
            <person name="Tischler P."/>
            <person name="Weinmaier T."/>
            <person name="Penz T."/>
            <person name="Heinz E."/>
            <person name="Brunham R.C."/>
            <person name="Read T.D."/>
            <person name="Bavoil P.M."/>
            <person name="Sachse K."/>
            <person name="Kahane S."/>
            <person name="Friedman M.G."/>
            <person name="Rattei T."/>
            <person name="Myers G.S."/>
            <person name="Horn M."/>
        </authorList>
    </citation>
    <scope>NUCLEOTIDE SEQUENCE [LARGE SCALE GENOMIC DNA]</scope>
    <source>
        <strain evidence="3">ATCC VR-1471 / Z</strain>
        <plasmid evidence="2 3">pSn</plasmid>
    </source>
</reference>
<accession>F8L2S2</accession>
<feature type="domain" description="AbiEi antitoxin N-terminal" evidence="1">
    <location>
        <begin position="8"/>
        <end position="56"/>
    </location>
</feature>
<keyword evidence="3" id="KW-1185">Reference proteome</keyword>
<gene>
    <name evidence="2" type="ordered locus">SNE_B24090</name>
</gene>
<dbReference type="OrthoDB" id="21047at2"/>
<proteinExistence type="predicted"/>
<dbReference type="Pfam" id="PF13338">
    <property type="entry name" value="AbiEi_4"/>
    <property type="match status" value="1"/>
</dbReference>
<dbReference type="RefSeq" id="WP_013935002.1">
    <property type="nucleotide sequence ID" value="NC_015710.1"/>
</dbReference>
<evidence type="ECO:0000313" key="3">
    <source>
        <dbReference type="Proteomes" id="UP000000496"/>
    </source>
</evidence>
<reference key="1">
    <citation type="journal article" date="2011" name="Mol. Biol. Evol.">
        <title>Unity in variety -- the pan-genome of the Chlamydiae.</title>
        <authorList>
            <person name="Collingro A."/>
            <person name="Tischler P."/>
            <person name="Weinmaier T."/>
            <person name="Penz T."/>
            <person name="Heinz E."/>
            <person name="Brunham R.C."/>
            <person name="Read T.D."/>
            <person name="Bavoil P.M."/>
            <person name="Sachse K."/>
            <person name="Kahane S."/>
            <person name="Friedman M.G."/>
            <person name="Rattei T."/>
            <person name="Myers G.S.A."/>
            <person name="Horn M."/>
        </authorList>
    </citation>
    <scope>NUCLEOTIDE SEQUENCE</scope>
    <source>
        <strain>Z</strain>
    </source>
</reference>
<dbReference type="Proteomes" id="UP000000496">
    <property type="component" value="Plasmid pSn"/>
</dbReference>
<dbReference type="AlphaFoldDB" id="F8L2S2"/>
<evidence type="ECO:0000259" key="1">
    <source>
        <dbReference type="Pfam" id="PF13338"/>
    </source>
</evidence>
<dbReference type="HOGENOM" id="CLU_119019_0_0_0"/>
<keyword evidence="2" id="KW-0614">Plasmid</keyword>
<dbReference type="EMBL" id="FR872581">
    <property type="protein sequence ID" value="CCB87768.1"/>
    <property type="molecule type" value="Genomic_DNA"/>
</dbReference>
<organism evidence="2 3">
    <name type="scientific">Simkania negevensis (strain ATCC VR-1471 / DSM 27360 / Z)</name>
    <dbReference type="NCBI Taxonomy" id="331113"/>
    <lineage>
        <taxon>Bacteria</taxon>
        <taxon>Pseudomonadati</taxon>
        <taxon>Chlamydiota</taxon>
        <taxon>Chlamydiia</taxon>
        <taxon>Parachlamydiales</taxon>
        <taxon>Simkaniaceae</taxon>
        <taxon>Simkania</taxon>
    </lineage>
</organism>
<dbReference type="InterPro" id="IPR025159">
    <property type="entry name" value="AbiEi_N"/>
</dbReference>
<dbReference type="eggNOG" id="COG5340">
    <property type="taxonomic scope" value="Bacteria"/>
</dbReference>